<evidence type="ECO:0000313" key="4">
    <source>
        <dbReference type="Proteomes" id="UP000031386"/>
    </source>
</evidence>
<dbReference type="CDD" id="cd01745">
    <property type="entry name" value="GATase1_2"/>
    <property type="match status" value="1"/>
</dbReference>
<dbReference type="GO" id="GO:0016740">
    <property type="term" value="F:transferase activity"/>
    <property type="evidence" value="ECO:0007669"/>
    <property type="project" value="UniProtKB-KW"/>
</dbReference>
<accession>A0A0B4S0X6</accession>
<dbReference type="EMBL" id="JABZRE010000030">
    <property type="protein sequence ID" value="MBF1307474.1"/>
    <property type="molecule type" value="Genomic_DNA"/>
</dbReference>
<dbReference type="SUPFAM" id="SSF52317">
    <property type="entry name" value="Class I glutamine amidotransferase-like"/>
    <property type="match status" value="1"/>
</dbReference>
<dbReference type="InterPro" id="IPR044668">
    <property type="entry name" value="PuuD-like"/>
</dbReference>
<dbReference type="Proteomes" id="UP000758611">
    <property type="component" value="Unassembled WGS sequence"/>
</dbReference>
<dbReference type="Proteomes" id="UP001210690">
    <property type="component" value="Chromosome"/>
</dbReference>
<dbReference type="PANTHER" id="PTHR43235:SF1">
    <property type="entry name" value="GLUTAMINE AMIDOTRANSFERASE PB2B2.05-RELATED"/>
    <property type="match status" value="1"/>
</dbReference>
<dbReference type="STRING" id="33033.NW74_02570"/>
<keyword evidence="1" id="KW-0315">Glutamine amidotransferase</keyword>
<dbReference type="EMBL" id="CP009761">
    <property type="protein sequence ID" value="AIZ36296.1"/>
    <property type="molecule type" value="Genomic_DNA"/>
</dbReference>
<sequence>MKPIIGISGSILINKGNTFSGYRRSYVNQDYVESVLRAGGIPFIIPFNEDLESTREMVEQVDGIILSGGHDVDPYNYGEDPMLKIGEVFPKRDVFDMELYKTAIKLKKPIFGICRGYQIINVINGGTLYQDLSYADFVKIKHDQVDNPTQATHFVDLEEGTFLKNILGKEYKVNSFHHQIIKDVAPEFKVVAKSSDGVVESIEKITEDSFIIGVQWHPEMLSLNCEKSQEIFNSFVRKVIEYKK</sequence>
<dbReference type="GO" id="GO:0005829">
    <property type="term" value="C:cytosol"/>
    <property type="evidence" value="ECO:0007669"/>
    <property type="project" value="TreeGrafter"/>
</dbReference>
<keyword evidence="1" id="KW-0808">Transferase</keyword>
<evidence type="ECO:0000313" key="1">
    <source>
        <dbReference type="EMBL" id="AIZ36296.1"/>
    </source>
</evidence>
<dbReference type="Pfam" id="PF07722">
    <property type="entry name" value="Peptidase_C26"/>
    <property type="match status" value="1"/>
</dbReference>
<gene>
    <name evidence="2" type="ORF">HXM94_06835</name>
    <name evidence="3" type="ORF">NM222_05485</name>
    <name evidence="1" type="ORF">NW74_02570</name>
</gene>
<proteinExistence type="predicted"/>
<keyword evidence="2" id="KW-0378">Hydrolase</keyword>
<dbReference type="InterPro" id="IPR011697">
    <property type="entry name" value="Peptidase_C26"/>
</dbReference>
<dbReference type="PROSITE" id="PS51273">
    <property type="entry name" value="GATASE_TYPE_1"/>
    <property type="match status" value="1"/>
</dbReference>
<dbReference type="AlphaFoldDB" id="A0A0B4S0X6"/>
<organism evidence="1 4">
    <name type="scientific">Parvimonas micra</name>
    <dbReference type="NCBI Taxonomy" id="33033"/>
    <lineage>
        <taxon>Bacteria</taxon>
        <taxon>Bacillati</taxon>
        <taxon>Bacillota</taxon>
        <taxon>Tissierellia</taxon>
        <taxon>Tissierellales</taxon>
        <taxon>Peptoniphilaceae</taxon>
        <taxon>Parvimonas</taxon>
    </lineage>
</organism>
<protein>
    <submittedName>
        <fullName evidence="2">Gamma-glutamyl-gamma-aminobutyrate hydrolase family protein</fullName>
    </submittedName>
    <submittedName>
        <fullName evidence="1">Glutamine amidotransferase</fullName>
    </submittedName>
</protein>
<evidence type="ECO:0000313" key="3">
    <source>
        <dbReference type="EMBL" id="WBB30431.1"/>
    </source>
</evidence>
<dbReference type="RefSeq" id="WP_004833738.1">
    <property type="nucleotide sequence ID" value="NZ_BHYQ01000003.1"/>
</dbReference>
<dbReference type="GeneID" id="93384341"/>
<dbReference type="GO" id="GO:0033969">
    <property type="term" value="F:gamma-glutamyl-gamma-aminobutyrate hydrolase activity"/>
    <property type="evidence" value="ECO:0007669"/>
    <property type="project" value="TreeGrafter"/>
</dbReference>
<reference evidence="1 4" key="1">
    <citation type="submission" date="2014-10" db="EMBL/GenBank/DDBJ databases">
        <title>Complete genome sequence of Parvimonas micra KCOM 1535 (= ChDC B708).</title>
        <authorList>
            <person name="Kook J.-K."/>
            <person name="Park S.-N."/>
            <person name="Lim Y.K."/>
            <person name="Roh H."/>
        </authorList>
    </citation>
    <scope>NUCLEOTIDE SEQUENCE [LARGE SCALE GENOMIC DNA]</scope>
    <source>
        <strain evidence="1">KCOM 1535</strain>
        <strain evidence="4">KCOM 1535 / ChDC B708</strain>
    </source>
</reference>
<dbReference type="EMBL" id="CP101412">
    <property type="protein sequence ID" value="WBB30431.1"/>
    <property type="molecule type" value="Genomic_DNA"/>
</dbReference>
<evidence type="ECO:0000313" key="2">
    <source>
        <dbReference type="EMBL" id="MBF1307474.1"/>
    </source>
</evidence>
<dbReference type="Gene3D" id="3.40.50.880">
    <property type="match status" value="1"/>
</dbReference>
<reference evidence="3" key="3">
    <citation type="submission" date="2022-07" db="EMBL/GenBank/DDBJ databases">
        <title>Parvimonas micra travels from the subgingival sulcus of the human oral cavity to the colorectal adenocarcinoma.</title>
        <authorList>
            <person name="Conde-Perez K."/>
            <person name="Buetas E."/>
            <person name="Aja-Macaya P."/>
            <person name="Martin-De Arribas E."/>
            <person name="Iglesias-Corras I."/>
            <person name="Trigo-Tasende N."/>
            <person name="Nasser-Ali M."/>
            <person name="Estevez L.S."/>
            <person name="Rumbo-Feal S."/>
            <person name="Otero-Alen B."/>
            <person name="Noguera J.F."/>
            <person name="Concha A."/>
            <person name="Pardinas-Lopez S."/>
            <person name="Carda-Dieguez M."/>
            <person name="Gomez-Randulfe I."/>
            <person name="Martinez-Lago N."/>
            <person name="Ladra S."/>
            <person name="Aparicio L.A."/>
            <person name="Bou G."/>
            <person name="Mira A."/>
            <person name="Vallejo J.A."/>
            <person name="Poza M."/>
        </authorList>
    </citation>
    <scope>NUCLEOTIDE SEQUENCE</scope>
    <source>
        <strain evidence="3">PM102KC-G-1</strain>
    </source>
</reference>
<dbReference type="PANTHER" id="PTHR43235">
    <property type="entry name" value="GLUTAMINE AMIDOTRANSFERASE PB2B2.05-RELATED"/>
    <property type="match status" value="1"/>
</dbReference>
<dbReference type="InterPro" id="IPR029062">
    <property type="entry name" value="Class_I_gatase-like"/>
</dbReference>
<dbReference type="KEGG" id="pmic:NW74_02570"/>
<dbReference type="GO" id="GO:0006598">
    <property type="term" value="P:polyamine catabolic process"/>
    <property type="evidence" value="ECO:0007669"/>
    <property type="project" value="TreeGrafter"/>
</dbReference>
<keyword evidence="4" id="KW-1185">Reference proteome</keyword>
<name>A0A0B4S0X6_9FIRM</name>
<dbReference type="Proteomes" id="UP000031386">
    <property type="component" value="Chromosome"/>
</dbReference>
<dbReference type="OrthoDB" id="9813383at2"/>
<reference evidence="2" key="2">
    <citation type="submission" date="2020-04" db="EMBL/GenBank/DDBJ databases">
        <title>Deep metagenomics examines the oral microbiome during advanced dental caries in children, revealing novel taxa and co-occurrences with host molecules.</title>
        <authorList>
            <person name="Baker J.L."/>
            <person name="Morton J.T."/>
            <person name="Dinis M."/>
            <person name="Alvarez R."/>
            <person name="Tran N.C."/>
            <person name="Knight R."/>
            <person name="Edlund A."/>
        </authorList>
    </citation>
    <scope>NUCLEOTIDE SEQUENCE</scope>
    <source>
        <strain evidence="2">JCVI_23_bin.11</strain>
    </source>
</reference>
<dbReference type="FunFam" id="3.40.50.880:FF:000030">
    <property type="entry name" value="Gamma-glutamyl-gamma-aminobutyrate hydrolase PuuD"/>
    <property type="match status" value="1"/>
</dbReference>